<dbReference type="SUPFAM" id="SSF56300">
    <property type="entry name" value="Metallo-dependent phosphatases"/>
    <property type="match status" value="1"/>
</dbReference>
<evidence type="ECO:0000256" key="3">
    <source>
        <dbReference type="ARBA" id="ARBA00022525"/>
    </source>
</evidence>
<evidence type="ECO:0000256" key="1">
    <source>
        <dbReference type="ARBA" id="ARBA00004613"/>
    </source>
</evidence>
<feature type="domain" description="Calcineurin-like phosphoesterase" evidence="7">
    <location>
        <begin position="4"/>
        <end position="166"/>
    </location>
</feature>
<dbReference type="Gene3D" id="3.60.21.10">
    <property type="match status" value="1"/>
</dbReference>
<dbReference type="InterPro" id="IPR029052">
    <property type="entry name" value="Metallo-depent_PP-like"/>
</dbReference>
<keyword evidence="6" id="KW-1133">Transmembrane helix</keyword>
<evidence type="ECO:0000259" key="8">
    <source>
        <dbReference type="Pfam" id="PF19272"/>
    </source>
</evidence>
<feature type="domain" description="Sphingomyelin phosphodiesterase C-terminal" evidence="8">
    <location>
        <begin position="178"/>
        <end position="318"/>
    </location>
</feature>
<keyword evidence="6" id="KW-0472">Membrane</keyword>
<dbReference type="Pfam" id="PF19272">
    <property type="entry name" value="ASMase_C"/>
    <property type="match status" value="1"/>
</dbReference>
<keyword evidence="3" id="KW-0964">Secreted</keyword>
<dbReference type="AlphaFoldDB" id="A0A812DGT6"/>
<dbReference type="EC" id="3.1.4.-" evidence="9"/>
<name>A0A812DGT6_ACAPH</name>
<comment type="caution">
    <text evidence="9">The sequence shown here is derived from an EMBL/GenBank/DDBJ whole genome shotgun (WGS) entry which is preliminary data.</text>
</comment>
<keyword evidence="5" id="KW-0325">Glycoprotein</keyword>
<dbReference type="InterPro" id="IPR004843">
    <property type="entry name" value="Calcineurin-like_PHP"/>
</dbReference>
<dbReference type="OrthoDB" id="348678at2759"/>
<feature type="transmembrane region" description="Helical" evidence="6">
    <location>
        <begin position="345"/>
        <end position="367"/>
    </location>
</feature>
<dbReference type="EMBL" id="CAHIKZ030003380">
    <property type="protein sequence ID" value="CAE1299558.1"/>
    <property type="molecule type" value="Genomic_DNA"/>
</dbReference>
<dbReference type="GO" id="GO:0005615">
    <property type="term" value="C:extracellular space"/>
    <property type="evidence" value="ECO:0007669"/>
    <property type="project" value="TreeGrafter"/>
</dbReference>
<evidence type="ECO:0000256" key="5">
    <source>
        <dbReference type="ARBA" id="ARBA00023180"/>
    </source>
</evidence>
<protein>
    <submittedName>
        <fullName evidence="9">SMPDL3</fullName>
        <ecNumber evidence="9">3.1.4.-</ecNumber>
    </submittedName>
</protein>
<evidence type="ECO:0000313" key="9">
    <source>
        <dbReference type="EMBL" id="CAE1299558.1"/>
    </source>
</evidence>
<dbReference type="InterPro" id="IPR045473">
    <property type="entry name" value="ASM_C"/>
</dbReference>
<evidence type="ECO:0000313" key="10">
    <source>
        <dbReference type="Proteomes" id="UP000597762"/>
    </source>
</evidence>
<dbReference type="Proteomes" id="UP000597762">
    <property type="component" value="Unassembled WGS sequence"/>
</dbReference>
<organism evidence="9 10">
    <name type="scientific">Acanthosepion pharaonis</name>
    <name type="common">Pharaoh cuttlefish</name>
    <name type="synonym">Sepia pharaonis</name>
    <dbReference type="NCBI Taxonomy" id="158019"/>
    <lineage>
        <taxon>Eukaryota</taxon>
        <taxon>Metazoa</taxon>
        <taxon>Spiralia</taxon>
        <taxon>Lophotrochozoa</taxon>
        <taxon>Mollusca</taxon>
        <taxon>Cephalopoda</taxon>
        <taxon>Coleoidea</taxon>
        <taxon>Decapodiformes</taxon>
        <taxon>Sepiida</taxon>
        <taxon>Sepiina</taxon>
        <taxon>Sepiidae</taxon>
        <taxon>Acanthosepion</taxon>
    </lineage>
</organism>
<reference evidence="9" key="1">
    <citation type="submission" date="2021-01" db="EMBL/GenBank/DDBJ databases">
        <authorList>
            <person name="Li R."/>
            <person name="Bekaert M."/>
        </authorList>
    </citation>
    <scope>NUCLEOTIDE SEQUENCE</scope>
    <source>
        <strain evidence="9">Farmed</strain>
    </source>
</reference>
<evidence type="ECO:0000259" key="7">
    <source>
        <dbReference type="Pfam" id="PF00149"/>
    </source>
</evidence>
<accession>A0A812DGT6</accession>
<proteinExistence type="inferred from homology"/>
<dbReference type="Pfam" id="PF00149">
    <property type="entry name" value="Metallophos"/>
    <property type="match status" value="1"/>
</dbReference>
<dbReference type="GO" id="GO:0008081">
    <property type="term" value="F:phosphoric diester hydrolase activity"/>
    <property type="evidence" value="ECO:0007669"/>
    <property type="project" value="TreeGrafter"/>
</dbReference>
<dbReference type="PANTHER" id="PTHR10340">
    <property type="entry name" value="SPHINGOMYELIN PHOSPHODIESTERASE"/>
    <property type="match status" value="1"/>
</dbReference>
<comment type="subcellular location">
    <subcellularLocation>
        <location evidence="1">Secreted</location>
    </subcellularLocation>
</comment>
<comment type="similarity">
    <text evidence="2">Belongs to the acid sphingomyelinase family.</text>
</comment>
<keyword evidence="6" id="KW-0812">Transmembrane</keyword>
<keyword evidence="4 9" id="KW-0378">Hydrolase</keyword>
<sequence length="397" mass="45721">MTDLLKEVFSNVTIYPTIGNHDAFPSNQMPADEGRDYYDQLLKVSNWNILLKPEEQDQFLKGGFYSCLIRPGLRIISLNTNLYYSLDKETVSKTDPGNQLQWLDQQLRYASDHGEKTILMAHVPPGSFERSLNITWMYTAFNDRLVDILKKHNHVISAQIYGHEHTDSFKIIYDGKIPVSVLLMAPAVSPMNSSLPGVGPNNPGIRLYFYRRTTGEIINYHQYYLNLKKIHPVSNSANWELEYRALEDMLVTDMSPQSFDNLVKEFPKKEMAKFQKYLQYNTVSYREKSTLKPDAKEFQQHVCAITRLTTDSYQACISMSPNAYLLLKSPEGPQSKNKGPELPIYTYYVVTAFAALTFLVLVVMSVVRKQCTRTPALPFRYRPLTNDCQYVQRERAT</sequence>
<keyword evidence="10" id="KW-1185">Reference proteome</keyword>
<dbReference type="PANTHER" id="PTHR10340:SF57">
    <property type="entry name" value="METALLOPHOS DOMAIN-CONTAINING PROTEIN"/>
    <property type="match status" value="1"/>
</dbReference>
<evidence type="ECO:0000256" key="2">
    <source>
        <dbReference type="ARBA" id="ARBA00008234"/>
    </source>
</evidence>
<evidence type="ECO:0000256" key="4">
    <source>
        <dbReference type="ARBA" id="ARBA00022801"/>
    </source>
</evidence>
<gene>
    <name evidence="9" type="ORF">SPHA_53294</name>
</gene>
<evidence type="ECO:0000256" key="6">
    <source>
        <dbReference type="SAM" id="Phobius"/>
    </source>
</evidence>